<evidence type="ECO:0000256" key="1">
    <source>
        <dbReference type="SAM" id="Coils"/>
    </source>
</evidence>
<keyword evidence="1" id="KW-0175">Coiled coil</keyword>
<sequence length="876" mass="96682">MFPGGNTNANLGYNKHNQYMQQPSHFLAAPVRGPGPVPSPAIGNPLGAAAAATVMPLNMQGSIDWAQLAQQWIHMRDSSAAPPMANFSMNMPIAPPPPIISNAPEYHQHQHHQQQQPAVRLQQMKTASQYEEHGEAEMDMDIDEEENENSVRALHHIESLPPPPIVTQSQWMAGRANDVPITVPSSDAIGSGTQKWNDWSTRNNPTSHIPSLLKLNVCNPNEPPQMPLQTHQPPHNITSVGGGAAVSSTSDIDANKRKMLPAWIREGLEKMEREKQRQLERQQRTTPEPELPAINVKQVSSKTLTTPVNQLNMSNVASDSEDSIAANEEATHAPNMAQLIGNDVLSKPTNSDDEHEHVQDDDDDEEDDKQQQHAQQQQQDSVSRDNVAAVSGASNAETALSGKNYEERLADLMLVVRRTLTEILLETTNEEIAAIATETLQAHRAKASSAQVIRKSALSSITGNLGLAVYGDSSSDSENDEAADGANDGAQLERIDASSKDDDDTAELSIDELKARIRKSKRAFEKVIDDIEERVSQQEQLDEQKLQHHRKLELEQAEAARQSAQSDQRHTDTPADETATATTAASANDKLHQFSVKRLSRKERTTRFSDNKDGKPAPNYVSQVVAAATVPSGSIMPQKPKPVPNPATNLLQMPESMASMLNAANKALDKANKTSKKSKSRRRQSTSSSSSSSGDSSSRSSSSDTNTSSNSSKSSRNSNGSSTRSSAAAKKQGKSSHRQSRGSSDHRQRSDSSRKGRRKDHHSSSRHNYNRHRSSHESRERDRDRDRDRHTIHYSSQQQQHRRRGGRHQRDSSNSAEEEGSSSYRRGSRHSSSRSHQSSSYSKHRERTRSRSNSRSTHNSQSSVSTSHPQPHRKRK</sequence>
<accession>B4JT64</accession>
<dbReference type="STRING" id="7222.B4JT64"/>
<dbReference type="OMA" id="QFNGKRP"/>
<feature type="region of interest" description="Disordered" evidence="2">
    <location>
        <begin position="273"/>
        <end position="324"/>
    </location>
</feature>
<feature type="region of interest" description="Disordered" evidence="2">
    <location>
        <begin position="555"/>
        <end position="620"/>
    </location>
</feature>
<feature type="coiled-coil region" evidence="1">
    <location>
        <begin position="510"/>
        <end position="541"/>
    </location>
</feature>
<evidence type="ECO:0000256" key="2">
    <source>
        <dbReference type="SAM" id="MobiDB-lite"/>
    </source>
</evidence>
<evidence type="ECO:0000313" key="3">
    <source>
        <dbReference type="EMBL" id="EDV94954.1"/>
    </source>
</evidence>
<feature type="compositionally biased region" description="Basic residues" evidence="2">
    <location>
        <begin position="673"/>
        <end position="684"/>
    </location>
</feature>
<feature type="compositionally biased region" description="Acidic residues" evidence="2">
    <location>
        <begin position="359"/>
        <end position="368"/>
    </location>
</feature>
<dbReference type="Pfam" id="PF15996">
    <property type="entry name" value="PNISR"/>
    <property type="match status" value="1"/>
</dbReference>
<dbReference type="AlphaFoldDB" id="B4JT64"/>
<dbReference type="eggNOG" id="ENOG502QUV0">
    <property type="taxonomic scope" value="Eukaryota"/>
</dbReference>
<dbReference type="PANTHER" id="PTHR31518">
    <property type="entry name" value="ARGININE/SERINE-RICH PROTEIN PNISR"/>
    <property type="match status" value="1"/>
</dbReference>
<dbReference type="InterPro" id="IPR031937">
    <property type="entry name" value="PNISR"/>
</dbReference>
<reference evidence="3 4" key="1">
    <citation type="journal article" date="2007" name="Nature">
        <title>Evolution of genes and genomes on the Drosophila phylogeny.</title>
        <authorList>
            <consortium name="Drosophila 12 Genomes Consortium"/>
            <person name="Clark A.G."/>
            <person name="Eisen M.B."/>
            <person name="Smith D.R."/>
            <person name="Bergman C.M."/>
            <person name="Oliver B."/>
            <person name="Markow T.A."/>
            <person name="Kaufman T.C."/>
            <person name="Kellis M."/>
            <person name="Gelbart W."/>
            <person name="Iyer V.N."/>
            <person name="Pollard D.A."/>
            <person name="Sackton T.B."/>
            <person name="Larracuente A.M."/>
            <person name="Singh N.D."/>
            <person name="Abad J.P."/>
            <person name="Abt D.N."/>
            <person name="Adryan B."/>
            <person name="Aguade M."/>
            <person name="Akashi H."/>
            <person name="Anderson W.W."/>
            <person name="Aquadro C.F."/>
            <person name="Ardell D.H."/>
            <person name="Arguello R."/>
            <person name="Artieri C.G."/>
            <person name="Barbash D.A."/>
            <person name="Barker D."/>
            <person name="Barsanti P."/>
            <person name="Batterham P."/>
            <person name="Batzoglou S."/>
            <person name="Begun D."/>
            <person name="Bhutkar A."/>
            <person name="Blanco E."/>
            <person name="Bosak S.A."/>
            <person name="Bradley R.K."/>
            <person name="Brand A.D."/>
            <person name="Brent M.R."/>
            <person name="Brooks A.N."/>
            <person name="Brown R.H."/>
            <person name="Butlin R.K."/>
            <person name="Caggese C."/>
            <person name="Calvi B.R."/>
            <person name="Bernardo de Carvalho A."/>
            <person name="Caspi A."/>
            <person name="Castrezana S."/>
            <person name="Celniker S.E."/>
            <person name="Chang J.L."/>
            <person name="Chapple C."/>
            <person name="Chatterji S."/>
            <person name="Chinwalla A."/>
            <person name="Civetta A."/>
            <person name="Clifton S.W."/>
            <person name="Comeron J.M."/>
            <person name="Costello J.C."/>
            <person name="Coyne J.A."/>
            <person name="Daub J."/>
            <person name="David R.G."/>
            <person name="Delcher A.L."/>
            <person name="Delehaunty K."/>
            <person name="Do C.B."/>
            <person name="Ebling H."/>
            <person name="Edwards K."/>
            <person name="Eickbush T."/>
            <person name="Evans J.D."/>
            <person name="Filipski A."/>
            <person name="Findeiss S."/>
            <person name="Freyhult E."/>
            <person name="Fulton L."/>
            <person name="Fulton R."/>
            <person name="Garcia A.C."/>
            <person name="Gardiner A."/>
            <person name="Garfield D.A."/>
            <person name="Garvin B.E."/>
            <person name="Gibson G."/>
            <person name="Gilbert D."/>
            <person name="Gnerre S."/>
            <person name="Godfrey J."/>
            <person name="Good R."/>
            <person name="Gotea V."/>
            <person name="Gravely B."/>
            <person name="Greenberg A.J."/>
            <person name="Griffiths-Jones S."/>
            <person name="Gross S."/>
            <person name="Guigo R."/>
            <person name="Gustafson E.A."/>
            <person name="Haerty W."/>
            <person name="Hahn M.W."/>
            <person name="Halligan D.L."/>
            <person name="Halpern A.L."/>
            <person name="Halter G.M."/>
            <person name="Han M.V."/>
            <person name="Heger A."/>
            <person name="Hillier L."/>
            <person name="Hinrichs A.S."/>
            <person name="Holmes I."/>
            <person name="Hoskins R.A."/>
            <person name="Hubisz M.J."/>
            <person name="Hultmark D."/>
            <person name="Huntley M.A."/>
            <person name="Jaffe D.B."/>
            <person name="Jagadeeshan S."/>
            <person name="Jeck W.R."/>
            <person name="Johnson J."/>
            <person name="Jones C.D."/>
            <person name="Jordan W.C."/>
            <person name="Karpen G.H."/>
            <person name="Kataoka E."/>
            <person name="Keightley P.D."/>
            <person name="Kheradpour P."/>
            <person name="Kirkness E.F."/>
            <person name="Koerich L.B."/>
            <person name="Kristiansen K."/>
            <person name="Kudrna D."/>
            <person name="Kulathinal R.J."/>
            <person name="Kumar S."/>
            <person name="Kwok R."/>
            <person name="Lander E."/>
            <person name="Langley C.H."/>
            <person name="Lapoint R."/>
            <person name="Lazzaro B.P."/>
            <person name="Lee S.J."/>
            <person name="Levesque L."/>
            <person name="Li R."/>
            <person name="Lin C.F."/>
            <person name="Lin M.F."/>
            <person name="Lindblad-Toh K."/>
            <person name="Llopart A."/>
            <person name="Long M."/>
            <person name="Low L."/>
            <person name="Lozovsky E."/>
            <person name="Lu J."/>
            <person name="Luo M."/>
            <person name="Machado C.A."/>
            <person name="Makalowski W."/>
            <person name="Marzo M."/>
            <person name="Matsuda M."/>
            <person name="Matzkin L."/>
            <person name="McAllister B."/>
            <person name="McBride C.S."/>
            <person name="McKernan B."/>
            <person name="McKernan K."/>
            <person name="Mendez-Lago M."/>
            <person name="Minx P."/>
            <person name="Mollenhauer M.U."/>
            <person name="Montooth K."/>
            <person name="Mount S.M."/>
            <person name="Mu X."/>
            <person name="Myers E."/>
            <person name="Negre B."/>
            <person name="Newfeld S."/>
            <person name="Nielsen R."/>
            <person name="Noor M.A."/>
            <person name="O'Grady P."/>
            <person name="Pachter L."/>
            <person name="Papaceit M."/>
            <person name="Parisi M.J."/>
            <person name="Parisi M."/>
            <person name="Parts L."/>
            <person name="Pedersen J.S."/>
            <person name="Pesole G."/>
            <person name="Phillippy A.M."/>
            <person name="Ponting C.P."/>
            <person name="Pop M."/>
            <person name="Porcelli D."/>
            <person name="Powell J.R."/>
            <person name="Prohaska S."/>
            <person name="Pruitt K."/>
            <person name="Puig M."/>
            <person name="Quesneville H."/>
            <person name="Ram K.R."/>
            <person name="Rand D."/>
            <person name="Rasmussen M.D."/>
            <person name="Reed L.K."/>
            <person name="Reenan R."/>
            <person name="Reily A."/>
            <person name="Remington K.A."/>
            <person name="Rieger T.T."/>
            <person name="Ritchie M.G."/>
            <person name="Robin C."/>
            <person name="Rogers Y.H."/>
            <person name="Rohde C."/>
            <person name="Rozas J."/>
            <person name="Rubenfield M.J."/>
            <person name="Ruiz A."/>
            <person name="Russo S."/>
            <person name="Salzberg S.L."/>
            <person name="Sanchez-Gracia A."/>
            <person name="Saranga D.J."/>
            <person name="Sato H."/>
            <person name="Schaeffer S.W."/>
            <person name="Schatz M.C."/>
            <person name="Schlenke T."/>
            <person name="Schwartz R."/>
            <person name="Segarra C."/>
            <person name="Singh R.S."/>
            <person name="Sirot L."/>
            <person name="Sirota M."/>
            <person name="Sisneros N.B."/>
            <person name="Smith C.D."/>
            <person name="Smith T.F."/>
            <person name="Spieth J."/>
            <person name="Stage D.E."/>
            <person name="Stark A."/>
            <person name="Stephan W."/>
            <person name="Strausberg R.L."/>
            <person name="Strempel S."/>
            <person name="Sturgill D."/>
            <person name="Sutton G."/>
            <person name="Sutton G.G."/>
            <person name="Tao W."/>
            <person name="Teichmann S."/>
            <person name="Tobari Y.N."/>
            <person name="Tomimura Y."/>
            <person name="Tsolas J.M."/>
            <person name="Valente V.L."/>
            <person name="Venter E."/>
            <person name="Venter J.C."/>
            <person name="Vicario S."/>
            <person name="Vieira F.G."/>
            <person name="Vilella A.J."/>
            <person name="Villasante A."/>
            <person name="Walenz B."/>
            <person name="Wang J."/>
            <person name="Wasserman M."/>
            <person name="Watts T."/>
            <person name="Wilson D."/>
            <person name="Wilson R.K."/>
            <person name="Wing R.A."/>
            <person name="Wolfner M.F."/>
            <person name="Wong A."/>
            <person name="Wong G.K."/>
            <person name="Wu C.I."/>
            <person name="Wu G."/>
            <person name="Yamamoto D."/>
            <person name="Yang H.P."/>
            <person name="Yang S.P."/>
            <person name="Yorke J.A."/>
            <person name="Yoshida K."/>
            <person name="Zdobnov E."/>
            <person name="Zhang P."/>
            <person name="Zhang Y."/>
            <person name="Zimin A.V."/>
            <person name="Baldwin J."/>
            <person name="Abdouelleil A."/>
            <person name="Abdulkadir J."/>
            <person name="Abebe A."/>
            <person name="Abera B."/>
            <person name="Abreu J."/>
            <person name="Acer S.C."/>
            <person name="Aftuck L."/>
            <person name="Alexander A."/>
            <person name="An P."/>
            <person name="Anderson E."/>
            <person name="Anderson S."/>
            <person name="Arachi H."/>
            <person name="Azer M."/>
            <person name="Bachantsang P."/>
            <person name="Barry A."/>
            <person name="Bayul T."/>
            <person name="Berlin A."/>
            <person name="Bessette D."/>
            <person name="Bloom T."/>
            <person name="Blye J."/>
            <person name="Boguslavskiy L."/>
            <person name="Bonnet C."/>
            <person name="Boukhgalter B."/>
            <person name="Bourzgui I."/>
            <person name="Brown A."/>
            <person name="Cahill P."/>
            <person name="Channer S."/>
            <person name="Cheshatsang Y."/>
            <person name="Chuda L."/>
            <person name="Citroen M."/>
            <person name="Collymore A."/>
            <person name="Cooke P."/>
            <person name="Costello M."/>
            <person name="D'Aco K."/>
            <person name="Daza R."/>
            <person name="De Haan G."/>
            <person name="DeGray S."/>
            <person name="DeMaso C."/>
            <person name="Dhargay N."/>
            <person name="Dooley K."/>
            <person name="Dooley E."/>
            <person name="Doricent M."/>
            <person name="Dorje P."/>
            <person name="Dorjee K."/>
            <person name="Dupes A."/>
            <person name="Elong R."/>
            <person name="Falk J."/>
            <person name="Farina A."/>
            <person name="Faro S."/>
            <person name="Ferguson D."/>
            <person name="Fisher S."/>
            <person name="Foley C.D."/>
            <person name="Franke A."/>
            <person name="Friedrich D."/>
            <person name="Gadbois L."/>
            <person name="Gearin G."/>
            <person name="Gearin C.R."/>
            <person name="Giannoukos G."/>
            <person name="Goode T."/>
            <person name="Graham J."/>
            <person name="Grandbois E."/>
            <person name="Grewal S."/>
            <person name="Gyaltsen K."/>
            <person name="Hafez N."/>
            <person name="Hagos B."/>
            <person name="Hall J."/>
            <person name="Henson C."/>
            <person name="Hollinger A."/>
            <person name="Honan T."/>
            <person name="Huard M.D."/>
            <person name="Hughes L."/>
            <person name="Hurhula B."/>
            <person name="Husby M.E."/>
            <person name="Kamat A."/>
            <person name="Kanga B."/>
            <person name="Kashin S."/>
            <person name="Khazanovich D."/>
            <person name="Kisner P."/>
            <person name="Lance K."/>
            <person name="Lara M."/>
            <person name="Lee W."/>
            <person name="Lennon N."/>
            <person name="Letendre F."/>
            <person name="LeVine R."/>
            <person name="Lipovsky A."/>
            <person name="Liu X."/>
            <person name="Liu J."/>
            <person name="Liu S."/>
            <person name="Lokyitsang T."/>
            <person name="Lokyitsang Y."/>
            <person name="Lubonja R."/>
            <person name="Lui A."/>
            <person name="MacDonald P."/>
            <person name="Magnisalis V."/>
            <person name="Maru K."/>
            <person name="Matthews C."/>
            <person name="McCusker W."/>
            <person name="McDonough S."/>
            <person name="Mehta T."/>
            <person name="Meldrim J."/>
            <person name="Meneus L."/>
            <person name="Mihai O."/>
            <person name="Mihalev A."/>
            <person name="Mihova T."/>
            <person name="Mittelman R."/>
            <person name="Mlenga V."/>
            <person name="Montmayeur A."/>
            <person name="Mulrain L."/>
            <person name="Navidi A."/>
            <person name="Naylor J."/>
            <person name="Negash T."/>
            <person name="Nguyen T."/>
            <person name="Nguyen N."/>
            <person name="Nicol R."/>
            <person name="Norbu C."/>
            <person name="Norbu N."/>
            <person name="Novod N."/>
            <person name="O'Neill B."/>
            <person name="Osman S."/>
            <person name="Markiewicz E."/>
            <person name="Oyono O.L."/>
            <person name="Patti C."/>
            <person name="Phunkhang P."/>
            <person name="Pierre F."/>
            <person name="Priest M."/>
            <person name="Raghuraman S."/>
            <person name="Rege F."/>
            <person name="Reyes R."/>
            <person name="Rise C."/>
            <person name="Rogov P."/>
            <person name="Ross K."/>
            <person name="Ryan E."/>
            <person name="Settipalli S."/>
            <person name="Shea T."/>
            <person name="Sherpa N."/>
            <person name="Shi L."/>
            <person name="Shih D."/>
            <person name="Sparrow T."/>
            <person name="Spaulding J."/>
            <person name="Stalker J."/>
            <person name="Stange-Thomann N."/>
            <person name="Stavropoulos S."/>
            <person name="Stone C."/>
            <person name="Strader C."/>
            <person name="Tesfaye S."/>
            <person name="Thomson T."/>
            <person name="Thoulutsang Y."/>
            <person name="Thoulutsang D."/>
            <person name="Topham K."/>
            <person name="Topping I."/>
            <person name="Tsamla T."/>
            <person name="Vassiliev H."/>
            <person name="Vo A."/>
            <person name="Wangchuk T."/>
            <person name="Wangdi T."/>
            <person name="Weiand M."/>
            <person name="Wilkinson J."/>
            <person name="Wilson A."/>
            <person name="Yadav S."/>
            <person name="Young G."/>
            <person name="Yu Q."/>
            <person name="Zembek L."/>
            <person name="Zhong D."/>
            <person name="Zimmer A."/>
            <person name="Zwirko Z."/>
            <person name="Jaffe D.B."/>
            <person name="Alvarez P."/>
            <person name="Brockman W."/>
            <person name="Butler J."/>
            <person name="Chin C."/>
            <person name="Gnerre S."/>
            <person name="Grabherr M."/>
            <person name="Kleber M."/>
            <person name="Mauceli E."/>
            <person name="MacCallum I."/>
        </authorList>
    </citation>
    <scope>NUCLEOTIDE SEQUENCE [LARGE SCALE GENOMIC DNA]</scope>
    <source>
        <strain evidence="4">Tucson 15287-2541.00</strain>
    </source>
</reference>
<dbReference type="Proteomes" id="UP000001070">
    <property type="component" value="Unassembled WGS sequence"/>
</dbReference>
<protein>
    <submittedName>
        <fullName evidence="3">GH13157</fullName>
    </submittedName>
</protein>
<feature type="compositionally biased region" description="Basic residues" evidence="2">
    <location>
        <begin position="842"/>
        <end position="852"/>
    </location>
</feature>
<feature type="region of interest" description="Disordered" evidence="2">
    <location>
        <begin position="472"/>
        <end position="506"/>
    </location>
</feature>
<dbReference type="OrthoDB" id="10065820at2759"/>
<feature type="compositionally biased region" description="Basic and acidic residues" evidence="2">
    <location>
        <begin position="602"/>
        <end position="615"/>
    </location>
</feature>
<feature type="region of interest" description="Disordered" evidence="2">
    <location>
        <begin position="632"/>
        <end position="876"/>
    </location>
</feature>
<dbReference type="FunCoup" id="B4JT64">
    <property type="interactions" value="9"/>
</dbReference>
<evidence type="ECO:0000313" key="4">
    <source>
        <dbReference type="Proteomes" id="UP000001070"/>
    </source>
</evidence>
<feature type="region of interest" description="Disordered" evidence="2">
    <location>
        <begin position="343"/>
        <end position="395"/>
    </location>
</feature>
<feature type="compositionally biased region" description="Basic residues" evidence="2">
    <location>
        <begin position="755"/>
        <end position="774"/>
    </location>
</feature>
<feature type="compositionally biased region" description="Low complexity" evidence="2">
    <location>
        <begin position="557"/>
        <end position="566"/>
    </location>
</feature>
<gene>
    <name evidence="3" type="primary">Dgri\GH13157</name>
    <name evidence="3" type="ORF">Dgri_GH13157</name>
</gene>
<feature type="compositionally biased region" description="Basic and acidic residues" evidence="2">
    <location>
        <begin position="491"/>
        <end position="500"/>
    </location>
</feature>
<feature type="compositionally biased region" description="Basic and acidic residues" evidence="2">
    <location>
        <begin position="775"/>
        <end position="791"/>
    </location>
</feature>
<proteinExistence type="predicted"/>
<name>B4JT64_DROGR</name>
<feature type="compositionally biased region" description="Low complexity" evidence="2">
    <location>
        <begin position="576"/>
        <end position="588"/>
    </location>
</feature>
<feature type="compositionally biased region" description="Basic and acidic residues" evidence="2">
    <location>
        <begin position="743"/>
        <end position="754"/>
    </location>
</feature>
<feature type="compositionally biased region" description="Polar residues" evidence="2">
    <location>
        <begin position="297"/>
        <end position="318"/>
    </location>
</feature>
<dbReference type="HOGENOM" id="CLU_323734_0_0_1"/>
<dbReference type="PhylomeDB" id="B4JT64"/>
<organism evidence="4">
    <name type="scientific">Drosophila grimshawi</name>
    <name type="common">Hawaiian fruit fly</name>
    <name type="synonym">Idiomyia grimshawi</name>
    <dbReference type="NCBI Taxonomy" id="7222"/>
    <lineage>
        <taxon>Eukaryota</taxon>
        <taxon>Metazoa</taxon>
        <taxon>Ecdysozoa</taxon>
        <taxon>Arthropoda</taxon>
        <taxon>Hexapoda</taxon>
        <taxon>Insecta</taxon>
        <taxon>Pterygota</taxon>
        <taxon>Neoptera</taxon>
        <taxon>Endopterygota</taxon>
        <taxon>Diptera</taxon>
        <taxon>Brachycera</taxon>
        <taxon>Muscomorpha</taxon>
        <taxon>Ephydroidea</taxon>
        <taxon>Drosophilidae</taxon>
        <taxon>Drosophila</taxon>
        <taxon>Hawaiian Drosophila</taxon>
    </lineage>
</organism>
<feature type="compositionally biased region" description="Polar residues" evidence="2">
    <location>
        <begin position="191"/>
        <end position="204"/>
    </location>
</feature>
<feature type="compositionally biased region" description="Low complexity" evidence="2">
    <location>
        <begin position="853"/>
        <end position="868"/>
    </location>
</feature>
<dbReference type="EMBL" id="CH916373">
    <property type="protein sequence ID" value="EDV94954.1"/>
    <property type="molecule type" value="Genomic_DNA"/>
</dbReference>
<keyword evidence="4" id="KW-1185">Reference proteome</keyword>
<feature type="compositionally biased region" description="Basic residues" evidence="2">
    <location>
        <begin position="731"/>
        <end position="740"/>
    </location>
</feature>
<dbReference type="InParanoid" id="B4JT64"/>
<feature type="region of interest" description="Disordered" evidence="2">
    <location>
        <begin position="183"/>
        <end position="204"/>
    </location>
</feature>
<dbReference type="KEGG" id="dgr:6567603"/>
<feature type="compositionally biased region" description="Low complexity" evidence="2">
    <location>
        <begin position="685"/>
        <end position="730"/>
    </location>
</feature>
<feature type="compositionally biased region" description="Basic and acidic residues" evidence="2">
    <location>
        <begin position="273"/>
        <end position="283"/>
    </location>
</feature>